<dbReference type="Proteomes" id="UP000004947">
    <property type="component" value="Unassembled WGS sequence"/>
</dbReference>
<dbReference type="OrthoDB" id="5288100at2"/>
<dbReference type="PANTHER" id="PTHR38657:SF1">
    <property type="entry name" value="SLR1343 PROTEIN"/>
    <property type="match status" value="1"/>
</dbReference>
<proteinExistence type="predicted"/>
<reference evidence="1 2" key="1">
    <citation type="journal article" date="2010" name="J. Bacteriol.">
        <title>Genome sequence of Lentisphaera araneosa HTCC2155T, the type species of the order Lentisphaerales in the phylum Lentisphaerae.</title>
        <authorList>
            <person name="Thrash J.C."/>
            <person name="Cho J.C."/>
            <person name="Vergin K.L."/>
            <person name="Morris R.M."/>
            <person name="Giovannoni S.J."/>
        </authorList>
    </citation>
    <scope>NUCLEOTIDE SEQUENCE [LARGE SCALE GENOMIC DNA]</scope>
    <source>
        <strain evidence="1 2">HTCC2155</strain>
    </source>
</reference>
<dbReference type="Gene3D" id="1.10.10.1710">
    <property type="entry name" value="Deoxyribodipyrimidine photolyase-related"/>
    <property type="match status" value="1"/>
</dbReference>
<dbReference type="Gene3D" id="1.10.579.10">
    <property type="entry name" value="DNA Cyclobutane Dipyrimidine Photolyase, subunit A, domain 3"/>
    <property type="match status" value="1"/>
</dbReference>
<dbReference type="Pfam" id="PF04244">
    <property type="entry name" value="DPRP"/>
    <property type="match status" value="1"/>
</dbReference>
<evidence type="ECO:0008006" key="3">
    <source>
        <dbReference type="Google" id="ProtNLM"/>
    </source>
</evidence>
<dbReference type="SUPFAM" id="SSF48173">
    <property type="entry name" value="Cryptochrome/photolyase FAD-binding domain"/>
    <property type="match status" value="1"/>
</dbReference>
<dbReference type="InterPro" id="IPR036134">
    <property type="entry name" value="Crypto/Photolyase_FAD-like_sf"/>
</dbReference>
<dbReference type="EMBL" id="ABCK01000004">
    <property type="protein sequence ID" value="EDM28581.1"/>
    <property type="molecule type" value="Genomic_DNA"/>
</dbReference>
<accession>A6DHS7</accession>
<dbReference type="PANTHER" id="PTHR38657">
    <property type="entry name" value="SLR1343 PROTEIN"/>
    <property type="match status" value="1"/>
</dbReference>
<evidence type="ECO:0000313" key="1">
    <source>
        <dbReference type="EMBL" id="EDM28581.1"/>
    </source>
</evidence>
<dbReference type="InterPro" id="IPR052551">
    <property type="entry name" value="UV-DNA_repair_photolyase"/>
</dbReference>
<dbReference type="RefSeq" id="WP_007277462.1">
    <property type="nucleotide sequence ID" value="NZ_ABCK01000004.1"/>
</dbReference>
<name>A6DHS7_9BACT</name>
<gene>
    <name evidence="1" type="ORF">LNTAR_08429</name>
</gene>
<dbReference type="InterPro" id="IPR007357">
    <property type="entry name" value="PhrB-like"/>
</dbReference>
<dbReference type="Gene3D" id="3.40.50.620">
    <property type="entry name" value="HUPs"/>
    <property type="match status" value="1"/>
</dbReference>
<dbReference type="STRING" id="313628.LNTAR_08429"/>
<keyword evidence="2" id="KW-1185">Reference proteome</keyword>
<protein>
    <recommendedName>
        <fullName evidence="3">Deoxyribodipyrimidine photolyase-related protein</fullName>
    </recommendedName>
</protein>
<organism evidence="1 2">
    <name type="scientific">Lentisphaera araneosa HTCC2155</name>
    <dbReference type="NCBI Taxonomy" id="313628"/>
    <lineage>
        <taxon>Bacteria</taxon>
        <taxon>Pseudomonadati</taxon>
        <taxon>Lentisphaerota</taxon>
        <taxon>Lentisphaeria</taxon>
        <taxon>Lentisphaerales</taxon>
        <taxon>Lentisphaeraceae</taxon>
        <taxon>Lentisphaera</taxon>
    </lineage>
</organism>
<dbReference type="Gene3D" id="1.25.40.80">
    <property type="match status" value="1"/>
</dbReference>
<dbReference type="AlphaFoldDB" id="A6DHS7"/>
<sequence>MSKLCLLLGDQLDLQLSSLRQLNKDSDWVVMMEVCSETNYVQHHSRKMLFLFSAMRHFHKTLLQKGYRSIYITLDAPDNQQNFQENLRIIINEKNINTLIVCEPGEWRLENEMYHWEEKLEIPVVITEDDRFLMSRQEFKNYAHGRKSLLMEDFYHMMRKRYSYLMENNKPTGGKWNYDKNNRSKYDYKTEIPKRLEFPPDSITLNIKELIEQWFPNRFGSMEKFTEACTREDALKCLKHFIETSLENYGKYQDAMLDDHHLLFHSRLSHLINSGLLNPKEVCEYALENFKVNNQEDLNSIEAFIRQIIGWREFIRGIYWLKMPDYLESNALDAHQSLPNFYWTGDCKMNCVSKVIKDTQKYAYSHHIQRLMITGNLALLMGIEPKEIHEWYLAVYDDAYEWVELPNTYGMGIYADGGILATKPYAASGNYINKMSNFCKNCQYKVSVKTGPDACPFNYLYWNFLYRNKNKLSKNHRLSMPYRNLERMDTTKLEQINKDSEDFIDSHCSRNLSEQ</sequence>
<dbReference type="InterPro" id="IPR014729">
    <property type="entry name" value="Rossmann-like_a/b/a_fold"/>
</dbReference>
<comment type="caution">
    <text evidence="1">The sequence shown here is derived from an EMBL/GenBank/DDBJ whole genome shotgun (WGS) entry which is preliminary data.</text>
</comment>
<dbReference type="eggNOG" id="COG3046">
    <property type="taxonomic scope" value="Bacteria"/>
</dbReference>
<evidence type="ECO:0000313" key="2">
    <source>
        <dbReference type="Proteomes" id="UP000004947"/>
    </source>
</evidence>